<dbReference type="InterPro" id="IPR013702">
    <property type="entry name" value="FIST_domain_N"/>
</dbReference>
<name>A0A840V826_9BACT</name>
<dbReference type="SMART" id="SM01204">
    <property type="entry name" value="FIST_C"/>
    <property type="match status" value="1"/>
</dbReference>
<gene>
    <name evidence="3" type="ORF">HNR46_001122</name>
</gene>
<dbReference type="Pfam" id="PF08495">
    <property type="entry name" value="FIST"/>
    <property type="match status" value="1"/>
</dbReference>
<dbReference type="PANTHER" id="PTHR40252:SF2">
    <property type="entry name" value="BLR0328 PROTEIN"/>
    <property type="match status" value="1"/>
</dbReference>
<feature type="domain" description="FIST C-domain" evidence="2">
    <location>
        <begin position="216"/>
        <end position="355"/>
    </location>
</feature>
<dbReference type="InterPro" id="IPR019494">
    <property type="entry name" value="FIST_C"/>
</dbReference>
<proteinExistence type="predicted"/>
<evidence type="ECO:0000259" key="2">
    <source>
        <dbReference type="SMART" id="SM01204"/>
    </source>
</evidence>
<dbReference type="RefSeq" id="WP_184016568.1">
    <property type="nucleotide sequence ID" value="NZ_JACHFD010000004.1"/>
</dbReference>
<keyword evidence="4" id="KW-1185">Reference proteome</keyword>
<evidence type="ECO:0000313" key="4">
    <source>
        <dbReference type="Proteomes" id="UP000557717"/>
    </source>
</evidence>
<evidence type="ECO:0000259" key="1">
    <source>
        <dbReference type="SMART" id="SM00897"/>
    </source>
</evidence>
<evidence type="ECO:0008006" key="5">
    <source>
        <dbReference type="Google" id="ProtNLM"/>
    </source>
</evidence>
<dbReference type="PANTHER" id="PTHR40252">
    <property type="entry name" value="BLR0328 PROTEIN"/>
    <property type="match status" value="1"/>
</dbReference>
<dbReference type="EMBL" id="JACHFD010000004">
    <property type="protein sequence ID" value="MBB5350888.1"/>
    <property type="molecule type" value="Genomic_DNA"/>
</dbReference>
<sequence length="377" mass="40078">METLTTLWTPENGWDLDLQTGGDPRLILYFGNRKALGSGAIHELGERFPDALVCGCSTSGEIHGATVHDGAIVAALCTFHGTRVHAVSQQLPENFDSREVGRQLAENLIGQDLKHVLLLSDGIHVNGSALIEGFQQVLPPGVIASGGLAGDGSHFGETLVGLGDCIKSRQIVAIGFYGPHFDASFGACGGWEAFGPRRLITRSEGNTVFELDGQPALQLYKRYLGELASGLPATGLLFPLGLVRGDEPEQVVVRTILGIDEATQSVRFAGDMPEGTFSRLMKASAEQLIDGAAEAAEIARPIGDFTPSLALLVSCVGRRLVLGQRAEDELEAVLDNLPPSTPTLGFYSYGEVCPHHRTGSCALHNQTMTVILLGENV</sequence>
<dbReference type="Pfam" id="PF10442">
    <property type="entry name" value="FIST_C"/>
    <property type="match status" value="1"/>
</dbReference>
<dbReference type="AlphaFoldDB" id="A0A840V826"/>
<dbReference type="Proteomes" id="UP000557717">
    <property type="component" value="Unassembled WGS sequence"/>
</dbReference>
<protein>
    <recommendedName>
        <fullName evidence="5">FIST N domain protein</fullName>
    </recommendedName>
</protein>
<dbReference type="SMART" id="SM00897">
    <property type="entry name" value="FIST"/>
    <property type="match status" value="1"/>
</dbReference>
<reference evidence="3 4" key="1">
    <citation type="submission" date="2020-08" db="EMBL/GenBank/DDBJ databases">
        <title>Genomic Encyclopedia of Type Strains, Phase IV (KMG-IV): sequencing the most valuable type-strain genomes for metagenomic binning, comparative biology and taxonomic classification.</title>
        <authorList>
            <person name="Goeker M."/>
        </authorList>
    </citation>
    <scope>NUCLEOTIDE SEQUENCE [LARGE SCALE GENOMIC DNA]</scope>
    <source>
        <strain evidence="3 4">YC6886</strain>
    </source>
</reference>
<organism evidence="3 4">
    <name type="scientific">Haloferula luteola</name>
    <dbReference type="NCBI Taxonomy" id="595692"/>
    <lineage>
        <taxon>Bacteria</taxon>
        <taxon>Pseudomonadati</taxon>
        <taxon>Verrucomicrobiota</taxon>
        <taxon>Verrucomicrobiia</taxon>
        <taxon>Verrucomicrobiales</taxon>
        <taxon>Verrucomicrobiaceae</taxon>
        <taxon>Haloferula</taxon>
    </lineage>
</organism>
<evidence type="ECO:0000313" key="3">
    <source>
        <dbReference type="EMBL" id="MBB5350888.1"/>
    </source>
</evidence>
<feature type="domain" description="FIST" evidence="1">
    <location>
        <begin position="23"/>
        <end position="215"/>
    </location>
</feature>
<accession>A0A840V826</accession>
<comment type="caution">
    <text evidence="3">The sequence shown here is derived from an EMBL/GenBank/DDBJ whole genome shotgun (WGS) entry which is preliminary data.</text>
</comment>